<dbReference type="PANTHER" id="PTHR39173">
    <property type="entry name" value="ACETYLTRANSFERASE"/>
    <property type="match status" value="1"/>
</dbReference>
<sequence>MSPRLPGITRWIRDGDFCGSIALRWWPGGSALPDWFPYGHIGYAVPPWKRGRGYATQALALLLPHARAQGLAWVELTTDEANPASQHVIEQNGGRVSAREEGDVPHGGEAILRWRIDLI</sequence>
<dbReference type="PANTHER" id="PTHR39173:SF1">
    <property type="entry name" value="ACETYLTRANSFERASE"/>
    <property type="match status" value="1"/>
</dbReference>
<dbReference type="PROSITE" id="PS51186">
    <property type="entry name" value="GNAT"/>
    <property type="match status" value="1"/>
</dbReference>
<feature type="domain" description="N-acetyltransferase" evidence="1">
    <location>
        <begin position="1"/>
        <end position="117"/>
    </location>
</feature>
<dbReference type="EMBL" id="JAVUPU010000007">
    <property type="protein sequence ID" value="MDT9600035.1"/>
    <property type="molecule type" value="Genomic_DNA"/>
</dbReference>
<keyword evidence="3" id="KW-1185">Reference proteome</keyword>
<dbReference type="GO" id="GO:0016746">
    <property type="term" value="F:acyltransferase activity"/>
    <property type="evidence" value="ECO:0007669"/>
    <property type="project" value="UniProtKB-KW"/>
</dbReference>
<dbReference type="InterPro" id="IPR016181">
    <property type="entry name" value="Acyl_CoA_acyltransferase"/>
</dbReference>
<accession>A0ABU3Q9E9</accession>
<keyword evidence="2" id="KW-0012">Acyltransferase</keyword>
<dbReference type="Proteomes" id="UP001259572">
    <property type="component" value="Unassembled WGS sequence"/>
</dbReference>
<dbReference type="InterPro" id="IPR000182">
    <property type="entry name" value="GNAT_dom"/>
</dbReference>
<comment type="caution">
    <text evidence="2">The sequence shown here is derived from an EMBL/GenBank/DDBJ whole genome shotgun (WGS) entry which is preliminary data.</text>
</comment>
<dbReference type="RefSeq" id="WP_315727136.1">
    <property type="nucleotide sequence ID" value="NZ_JAVUPU010000007.1"/>
</dbReference>
<dbReference type="Gene3D" id="3.40.630.30">
    <property type="match status" value="1"/>
</dbReference>
<protein>
    <submittedName>
        <fullName evidence="2">GNAT family N-acetyltransferase</fullName>
        <ecNumber evidence="2">2.3.1.-</ecNumber>
    </submittedName>
</protein>
<gene>
    <name evidence="2" type="ORF">RQX22_13830</name>
</gene>
<evidence type="ECO:0000313" key="2">
    <source>
        <dbReference type="EMBL" id="MDT9600035.1"/>
    </source>
</evidence>
<dbReference type="CDD" id="cd04301">
    <property type="entry name" value="NAT_SF"/>
    <property type="match status" value="1"/>
</dbReference>
<name>A0ABU3Q9E9_9SPHN</name>
<reference evidence="2 3" key="1">
    <citation type="submission" date="2023-05" db="EMBL/GenBank/DDBJ databases">
        <authorList>
            <person name="Guo Y."/>
        </authorList>
    </citation>
    <scope>NUCLEOTIDE SEQUENCE [LARGE SCALE GENOMIC DNA]</scope>
    <source>
        <strain evidence="2 3">GR2756</strain>
    </source>
</reference>
<dbReference type="SUPFAM" id="SSF55729">
    <property type="entry name" value="Acyl-CoA N-acyltransferases (Nat)"/>
    <property type="match status" value="1"/>
</dbReference>
<evidence type="ECO:0000259" key="1">
    <source>
        <dbReference type="PROSITE" id="PS51186"/>
    </source>
</evidence>
<evidence type="ECO:0000313" key="3">
    <source>
        <dbReference type="Proteomes" id="UP001259572"/>
    </source>
</evidence>
<dbReference type="EC" id="2.3.1.-" evidence="2"/>
<organism evidence="2 3">
    <name type="scientific">Sphingosinicella rhizophila</name>
    <dbReference type="NCBI Taxonomy" id="3050082"/>
    <lineage>
        <taxon>Bacteria</taxon>
        <taxon>Pseudomonadati</taxon>
        <taxon>Pseudomonadota</taxon>
        <taxon>Alphaproteobacteria</taxon>
        <taxon>Sphingomonadales</taxon>
        <taxon>Sphingosinicellaceae</taxon>
        <taxon>Sphingosinicella</taxon>
    </lineage>
</organism>
<dbReference type="Pfam" id="PF13302">
    <property type="entry name" value="Acetyltransf_3"/>
    <property type="match status" value="1"/>
</dbReference>
<proteinExistence type="predicted"/>
<keyword evidence="2" id="KW-0808">Transferase</keyword>